<evidence type="ECO:0000256" key="1">
    <source>
        <dbReference type="ARBA" id="ARBA00001933"/>
    </source>
</evidence>
<dbReference type="InterPro" id="IPR015422">
    <property type="entry name" value="PyrdxlP-dep_Trfase_small"/>
</dbReference>
<proteinExistence type="inferred from homology"/>
<dbReference type="FunFam" id="3.40.640.10:FF:000053">
    <property type="entry name" value="Aminotransferase, class I"/>
    <property type="match status" value="1"/>
</dbReference>
<dbReference type="GO" id="GO:1901605">
    <property type="term" value="P:alpha-amino acid metabolic process"/>
    <property type="evidence" value="ECO:0007669"/>
    <property type="project" value="TreeGrafter"/>
</dbReference>
<dbReference type="OrthoDB" id="9808770at2"/>
<dbReference type="RefSeq" id="WP_073378206.1">
    <property type="nucleotide sequence ID" value="NZ_FQXS01000027.1"/>
</dbReference>
<dbReference type="Gene3D" id="3.90.1150.10">
    <property type="entry name" value="Aspartate Aminotransferase, domain 1"/>
    <property type="match status" value="1"/>
</dbReference>
<evidence type="ECO:0000313" key="9">
    <source>
        <dbReference type="Proteomes" id="UP000184139"/>
    </source>
</evidence>
<keyword evidence="4" id="KW-0032">Aminotransferase</keyword>
<protein>
    <submittedName>
        <fullName evidence="8">2-aminoadipate transaminase</fullName>
    </submittedName>
</protein>
<dbReference type="InterPro" id="IPR050859">
    <property type="entry name" value="Class-I_PLP-dep_aminotransf"/>
</dbReference>
<comment type="subunit">
    <text evidence="3">Homodimer.</text>
</comment>
<dbReference type="Proteomes" id="UP000184139">
    <property type="component" value="Unassembled WGS sequence"/>
</dbReference>
<evidence type="ECO:0000256" key="6">
    <source>
        <dbReference type="ARBA" id="ARBA00022898"/>
    </source>
</evidence>
<evidence type="ECO:0000256" key="3">
    <source>
        <dbReference type="ARBA" id="ARBA00011738"/>
    </source>
</evidence>
<keyword evidence="6" id="KW-0663">Pyridoxal phosphate</keyword>
<reference evidence="8 9" key="1">
    <citation type="submission" date="2016-11" db="EMBL/GenBank/DDBJ databases">
        <authorList>
            <person name="Jaros S."/>
            <person name="Januszkiewicz K."/>
            <person name="Wedrychowicz H."/>
        </authorList>
    </citation>
    <scope>NUCLEOTIDE SEQUENCE [LARGE SCALE GENOMIC DNA]</scope>
    <source>
        <strain evidence="8 9">DSM 9705</strain>
    </source>
</reference>
<dbReference type="InterPro" id="IPR015424">
    <property type="entry name" value="PyrdxlP-dep_Trfase"/>
</dbReference>
<evidence type="ECO:0000313" key="8">
    <source>
        <dbReference type="EMBL" id="SHI06354.1"/>
    </source>
</evidence>
<dbReference type="CDD" id="cd00609">
    <property type="entry name" value="AAT_like"/>
    <property type="match status" value="1"/>
</dbReference>
<keyword evidence="9" id="KW-1185">Reference proteome</keyword>
<feature type="domain" description="Aminotransferase class I/classII large" evidence="7">
    <location>
        <begin position="43"/>
        <end position="371"/>
    </location>
</feature>
<organism evidence="8 9">
    <name type="scientific">Desulfofustis glycolicus DSM 9705</name>
    <dbReference type="NCBI Taxonomy" id="1121409"/>
    <lineage>
        <taxon>Bacteria</taxon>
        <taxon>Pseudomonadati</taxon>
        <taxon>Thermodesulfobacteriota</taxon>
        <taxon>Desulfobulbia</taxon>
        <taxon>Desulfobulbales</taxon>
        <taxon>Desulfocapsaceae</taxon>
        <taxon>Desulfofustis</taxon>
    </lineage>
</organism>
<accession>A0A1M5Y3H3</accession>
<comment type="cofactor">
    <cofactor evidence="1">
        <name>pyridoxal 5'-phosphate</name>
        <dbReference type="ChEBI" id="CHEBI:597326"/>
    </cofactor>
</comment>
<evidence type="ECO:0000256" key="5">
    <source>
        <dbReference type="ARBA" id="ARBA00022679"/>
    </source>
</evidence>
<gene>
    <name evidence="8" type="ORF">SAMN02745124_03583</name>
</gene>
<dbReference type="EMBL" id="FQXS01000027">
    <property type="protein sequence ID" value="SHI06354.1"/>
    <property type="molecule type" value="Genomic_DNA"/>
</dbReference>
<name>A0A1M5Y3H3_9BACT</name>
<keyword evidence="5" id="KW-0808">Transferase</keyword>
<evidence type="ECO:0000256" key="4">
    <source>
        <dbReference type="ARBA" id="ARBA00022576"/>
    </source>
</evidence>
<evidence type="ECO:0000259" key="7">
    <source>
        <dbReference type="Pfam" id="PF00155"/>
    </source>
</evidence>
<dbReference type="GO" id="GO:0030170">
    <property type="term" value="F:pyridoxal phosphate binding"/>
    <property type="evidence" value="ECO:0007669"/>
    <property type="project" value="InterPro"/>
</dbReference>
<sequence>MNGIFSDRMQDVPRSFIREILKVTMDPEIISFAGGLPNRAFFPIDELRVATDQVFAERGADCLQYSNSEGLLELRAFIAQRYQEQQGIRLDPEQILITNGSQQALDLLAKVVLNDGESVVVEEPGYLGAIQALSLYRPRYLPVPVHDDGMAVDQLASAVERDRPRLMYTVPNFQNPSGISYSSENRREVAEIIAGRDLLLIEDDPYGALRFRGEASPSFYHLLPDQTVLLGSFSKIVVPGFRLGWIAAPAELYEKLLIAKQAADLHTCNFTQYILLRYLQDNDLDKHISRIIEAYGRQCRAMLAAIDRSFPDTVTCTRPDGGMFLWGRLPDGLPAMDLFERAVARRVVFVPGEPFYTAAGATSTFRLNFSCVGELVITDGIGRIAEAIGEMIA</sequence>
<dbReference type="AlphaFoldDB" id="A0A1M5Y3H3"/>
<dbReference type="PANTHER" id="PTHR42790:SF19">
    <property type="entry name" value="KYNURENINE_ALPHA-AMINOADIPATE AMINOTRANSFERASE, MITOCHONDRIAL"/>
    <property type="match status" value="1"/>
</dbReference>
<dbReference type="STRING" id="1121409.SAMN02745124_03583"/>
<comment type="similarity">
    <text evidence="2">Belongs to the class-I pyridoxal-phosphate-dependent aminotransferase family.</text>
</comment>
<dbReference type="Pfam" id="PF00155">
    <property type="entry name" value="Aminotran_1_2"/>
    <property type="match status" value="1"/>
</dbReference>
<dbReference type="Gene3D" id="3.40.640.10">
    <property type="entry name" value="Type I PLP-dependent aspartate aminotransferase-like (Major domain)"/>
    <property type="match status" value="1"/>
</dbReference>
<dbReference type="InterPro" id="IPR004839">
    <property type="entry name" value="Aminotransferase_I/II_large"/>
</dbReference>
<dbReference type="GO" id="GO:0008483">
    <property type="term" value="F:transaminase activity"/>
    <property type="evidence" value="ECO:0007669"/>
    <property type="project" value="UniProtKB-KW"/>
</dbReference>
<dbReference type="PANTHER" id="PTHR42790">
    <property type="entry name" value="AMINOTRANSFERASE"/>
    <property type="match status" value="1"/>
</dbReference>
<dbReference type="InterPro" id="IPR015421">
    <property type="entry name" value="PyrdxlP-dep_Trfase_major"/>
</dbReference>
<evidence type="ECO:0000256" key="2">
    <source>
        <dbReference type="ARBA" id="ARBA00007441"/>
    </source>
</evidence>
<dbReference type="SUPFAM" id="SSF53383">
    <property type="entry name" value="PLP-dependent transferases"/>
    <property type="match status" value="1"/>
</dbReference>